<dbReference type="FunFam" id="3.30.310.50:FF:000003">
    <property type="entry name" value="Phosphoacetylglucosamine mutase"/>
    <property type="match status" value="1"/>
</dbReference>
<accession>A0A7S0WZQ3</accession>
<dbReference type="InterPro" id="IPR049023">
    <property type="entry name" value="AMG1_II"/>
</dbReference>
<dbReference type="InterPro" id="IPR016055">
    <property type="entry name" value="A-D-PHexomutase_a/b/a-I/II/III"/>
</dbReference>
<evidence type="ECO:0000313" key="10">
    <source>
        <dbReference type="EMBL" id="CAD8693315.1"/>
    </source>
</evidence>
<dbReference type="GO" id="GO:0004610">
    <property type="term" value="F:phosphoacetylglucosamine mutase activity"/>
    <property type="evidence" value="ECO:0007669"/>
    <property type="project" value="TreeGrafter"/>
</dbReference>
<dbReference type="PANTHER" id="PTHR45955">
    <property type="entry name" value="PHOSPHOACETYLGLUCOSAMINE MUTASE"/>
    <property type="match status" value="1"/>
</dbReference>
<keyword evidence="5" id="KW-0413">Isomerase</keyword>
<dbReference type="Pfam" id="PF02878">
    <property type="entry name" value="PGM_PMM_I"/>
    <property type="match status" value="1"/>
</dbReference>
<dbReference type="Pfam" id="PF00408">
    <property type="entry name" value="PGM_PMM_IV"/>
    <property type="match status" value="1"/>
</dbReference>
<evidence type="ECO:0000256" key="1">
    <source>
        <dbReference type="ARBA" id="ARBA00001946"/>
    </source>
</evidence>
<evidence type="ECO:0000256" key="4">
    <source>
        <dbReference type="ARBA" id="ARBA00022842"/>
    </source>
</evidence>
<evidence type="ECO:0000256" key="5">
    <source>
        <dbReference type="ARBA" id="ARBA00023235"/>
    </source>
</evidence>
<comment type="cofactor">
    <cofactor evidence="1">
        <name>Mg(2+)</name>
        <dbReference type="ChEBI" id="CHEBI:18420"/>
    </cofactor>
</comment>
<dbReference type="GO" id="GO:0005975">
    <property type="term" value="P:carbohydrate metabolic process"/>
    <property type="evidence" value="ECO:0007669"/>
    <property type="project" value="InterPro"/>
</dbReference>
<dbReference type="SUPFAM" id="SSF55957">
    <property type="entry name" value="Phosphoglucomutase, C-terminal domain"/>
    <property type="match status" value="1"/>
</dbReference>
<dbReference type="InterPro" id="IPR005843">
    <property type="entry name" value="A-D-PHexomutase_C"/>
</dbReference>
<protein>
    <recommendedName>
        <fullName evidence="11">Phosphoacetylglucosamine mutase</fullName>
    </recommendedName>
</protein>
<dbReference type="PANTHER" id="PTHR45955:SF1">
    <property type="entry name" value="PHOSPHOACETYLGLUCOSAMINE MUTASE"/>
    <property type="match status" value="1"/>
</dbReference>
<evidence type="ECO:0000256" key="3">
    <source>
        <dbReference type="ARBA" id="ARBA00022723"/>
    </source>
</evidence>
<gene>
    <name evidence="10" type="ORF">CLEI1391_LOCUS17498</name>
</gene>
<dbReference type="InterPro" id="IPR049022">
    <property type="entry name" value="AMG1_III"/>
</dbReference>
<dbReference type="EMBL" id="HBFB01031256">
    <property type="protein sequence ID" value="CAD8693315.1"/>
    <property type="molecule type" value="Transcribed_RNA"/>
</dbReference>
<evidence type="ECO:0000259" key="7">
    <source>
        <dbReference type="Pfam" id="PF02878"/>
    </source>
</evidence>
<proteinExistence type="inferred from homology"/>
<comment type="similarity">
    <text evidence="2">Belongs to the phosphohexose mutase family.</text>
</comment>
<dbReference type="InterPro" id="IPR005844">
    <property type="entry name" value="A-D-PHexomutase_a/b/a-I"/>
</dbReference>
<feature type="domain" description="Phosphoacetylglucosamine mutase AMG1" evidence="8">
    <location>
        <begin position="260"/>
        <end position="397"/>
    </location>
</feature>
<keyword evidence="4" id="KW-0460">Magnesium</keyword>
<dbReference type="Pfam" id="PF21405">
    <property type="entry name" value="AMG1_II"/>
    <property type="match status" value="1"/>
</dbReference>
<dbReference type="InterPro" id="IPR036900">
    <property type="entry name" value="A-D-PHexomutase_C_sf"/>
</dbReference>
<feature type="domain" description="Phosphoacetylglucosamine mutase AMG1" evidence="9">
    <location>
        <begin position="134"/>
        <end position="240"/>
    </location>
</feature>
<evidence type="ECO:0008006" key="11">
    <source>
        <dbReference type="Google" id="ProtNLM"/>
    </source>
</evidence>
<dbReference type="GO" id="GO:0046872">
    <property type="term" value="F:metal ion binding"/>
    <property type="evidence" value="ECO:0007669"/>
    <property type="project" value="UniProtKB-KW"/>
</dbReference>
<dbReference type="AlphaFoldDB" id="A0A7S0WZQ3"/>
<evidence type="ECO:0000256" key="2">
    <source>
        <dbReference type="ARBA" id="ARBA00010231"/>
    </source>
</evidence>
<evidence type="ECO:0000259" key="6">
    <source>
        <dbReference type="Pfam" id="PF00408"/>
    </source>
</evidence>
<evidence type="ECO:0000259" key="8">
    <source>
        <dbReference type="Pfam" id="PF21404"/>
    </source>
</evidence>
<organism evidence="10">
    <name type="scientific">Chlamydomonas leiostraca</name>
    <dbReference type="NCBI Taxonomy" id="1034604"/>
    <lineage>
        <taxon>Eukaryota</taxon>
        <taxon>Viridiplantae</taxon>
        <taxon>Chlorophyta</taxon>
        <taxon>core chlorophytes</taxon>
        <taxon>Chlorophyceae</taxon>
        <taxon>CS clade</taxon>
        <taxon>Chlamydomonadales</taxon>
        <taxon>Chlamydomonadaceae</taxon>
        <taxon>Chlamydomonas</taxon>
    </lineage>
</organism>
<sequence length="503" mass="52354">MLTQAWEPLATELACASCDNEVSRLLSRLLEQSEGGAPPTNAKDLAVFIGCDTRPSAGELVAAAKAGVEAMGLHVLDLGEVSTPQLHFQVASINSHKLKWSPPTHGLAASAVLAQPASTPPSSSLTDPLSLDLYFDSMLSGFEQLLPAASSSSSSSAADTLYVDCANGVGAKQLAKAAERLSKSGIKLVLINDGAPGHCGLNNKCGADYVQKEKVAPAGFESVPAGSRCCSIDGDADRLVYFTLDEPASTSGQRRVGLLDGDKVAALTALLVRDLIAGLPAEEAAHVKVGVVQTAYANGASTTYLTQDLGLEVACTKTGVKHLHEVAHSYDVGVYFEANGHGTALFSKPLLSRLAQLEDSNPAAKQLLALSRVINQSVGDALSCILAVELALRRKGWDCAAWQGLYTDLPSRQTKLGVKDRAAITTTDAERKCVKPAGLQDAVDAAVKEAGPQARAFVRPSGTEDCVRVYAEAAGTQAAADALALKVMQAVWDLAGGTGPRPE</sequence>
<reference evidence="10" key="1">
    <citation type="submission" date="2021-01" db="EMBL/GenBank/DDBJ databases">
        <authorList>
            <person name="Corre E."/>
            <person name="Pelletier E."/>
            <person name="Niang G."/>
            <person name="Scheremetjew M."/>
            <person name="Finn R."/>
            <person name="Kale V."/>
            <person name="Holt S."/>
            <person name="Cochrane G."/>
            <person name="Meng A."/>
            <person name="Brown T."/>
            <person name="Cohen L."/>
        </authorList>
    </citation>
    <scope>NUCLEOTIDE SEQUENCE</scope>
    <source>
        <strain evidence="10">SAG 11-49</strain>
    </source>
</reference>
<keyword evidence="3" id="KW-0479">Metal-binding</keyword>
<dbReference type="Gene3D" id="3.30.310.50">
    <property type="entry name" value="Alpha-D-phosphohexomutase, C-terminal domain"/>
    <property type="match status" value="1"/>
</dbReference>
<feature type="domain" description="Alpha-D-phosphohexomutase alpha/beta/alpha" evidence="7">
    <location>
        <begin position="42"/>
        <end position="94"/>
    </location>
</feature>
<dbReference type="Pfam" id="PF21404">
    <property type="entry name" value="AMG1_III"/>
    <property type="match status" value="1"/>
</dbReference>
<dbReference type="SUPFAM" id="SSF53738">
    <property type="entry name" value="Phosphoglucomutase, first 3 domains"/>
    <property type="match status" value="2"/>
</dbReference>
<name>A0A7S0WZQ3_9CHLO</name>
<dbReference type="GO" id="GO:0006048">
    <property type="term" value="P:UDP-N-acetylglucosamine biosynthetic process"/>
    <property type="evidence" value="ECO:0007669"/>
    <property type="project" value="TreeGrafter"/>
</dbReference>
<dbReference type="Gene3D" id="3.40.120.10">
    <property type="entry name" value="Alpha-D-Glucose-1,6-Bisphosphate, subunit A, domain 3"/>
    <property type="match status" value="2"/>
</dbReference>
<evidence type="ECO:0000259" key="9">
    <source>
        <dbReference type="Pfam" id="PF21405"/>
    </source>
</evidence>
<feature type="domain" description="Alpha-D-phosphohexomutase C-terminal" evidence="6">
    <location>
        <begin position="437"/>
        <end position="488"/>
    </location>
</feature>